<feature type="transmembrane region" description="Helical" evidence="2">
    <location>
        <begin position="837"/>
        <end position="854"/>
    </location>
</feature>
<feature type="compositionally biased region" description="Low complexity" evidence="1">
    <location>
        <begin position="333"/>
        <end position="344"/>
    </location>
</feature>
<reference evidence="3" key="1">
    <citation type="submission" date="2021-02" db="EMBL/GenBank/DDBJ databases">
        <authorList>
            <person name="Nowell W R."/>
        </authorList>
    </citation>
    <scope>NUCLEOTIDE SEQUENCE</scope>
</reference>
<organism evidence="3 4">
    <name type="scientific">Rotaria socialis</name>
    <dbReference type="NCBI Taxonomy" id="392032"/>
    <lineage>
        <taxon>Eukaryota</taxon>
        <taxon>Metazoa</taxon>
        <taxon>Spiralia</taxon>
        <taxon>Gnathifera</taxon>
        <taxon>Rotifera</taxon>
        <taxon>Eurotatoria</taxon>
        <taxon>Bdelloidea</taxon>
        <taxon>Philodinida</taxon>
        <taxon>Philodinidae</taxon>
        <taxon>Rotaria</taxon>
    </lineage>
</organism>
<comment type="caution">
    <text evidence="3">The sequence shown here is derived from an EMBL/GenBank/DDBJ whole genome shotgun (WGS) entry which is preliminary data.</text>
</comment>
<evidence type="ECO:0000256" key="2">
    <source>
        <dbReference type="SAM" id="Phobius"/>
    </source>
</evidence>
<accession>A0A820XDT6</accession>
<sequence length="1223" mass="141243">YDGSTMEVRGSTMEVQRSTSEVRWKYKGVQVKYKEVQGSTSEVQGIMDNNEIEQLITLTGERFYELIEEQYGKSVGKILRYHDIDCYSILSQIDKHALIDLFEKPNDEHSTSELIDLKKEICNISHESISLKIGTKNKIILLLKSSQEIVKKRRLQLVYEARLNRLDKRRSTSSSSTNNSASDSENNLGKYHALLEESIIQLLRQLKNNIHGTTYTNVSANDFKVIIGNTSDFITPVCSVQCICGDRIKLYLKNYRFQLSNLTKHLKTINHKSPLIVNNKNHDLGDPEVLDQTDSDDPILRSENDRSTTQNNLSERVHIDNDDSDKSTSVTIKKSQSQKSRTQSGNNKNIGLSAKTTKNRYDEQPSTHTLPREGETQSSISFIPSLKPKKQLVNTQRQQTSNLPFNNQHLKSLREQNLNQNNSSQSQKRKFDENEKQNEAPLSKKLNKIISEKNISCSNINSSDILSALLSTIELNSHRSPNNFRYSNPSLRFAACLFIVSGVYVYEYLRINFKFLLPSIETVKNYYNHNPFSEAEFRYDESKMYLDSIQCQFVFLSEDCSAIIPRVEYDSTLNSFNGFVTPIADGKPVENAFNCQSFEEFKHLIETKPRANLVNVHLLQPISDSNLYVTPSATVLSAYGTDNKITAIDILKRWLMIYQELHSRNIRVLGFSTDGDPKYLRAMRLASNFFVKTQTLNIYNDKLSFTVKIPSAWSSWYFFSPTQLFLFMQDGIHLCTKIRNRLLSPNAQLKMGIFTVSVKHLYQLIKTKNKIDHNLSKSDINVRDKQNFSSCQKISDDKVLNLLLLNDHYKATFNYLLILNLLIVAYTQTKVCLSTRIYYAWIVLFFIRLWRIWLYKTKKKRKASTGNKKRNEQSYFITSNALMSIELNAHCLIYVYLLIEQKLVPASTANCIHLFSSQPCENVFRDARALSGIYTTRINFTMKQFLQRINKLNALTELRQFESTNTHERITFPVHHKIKRLTHETESSNMDEDGDFNSDNVETIIHRAYEVAQQMVVFVGMSKDLIKYNLFNIEESSHMAQTLFNLNILTESEILVLDGRDTEDSDEEGGFNEYEEEDNDDDEEDCTEDDDEEDGTEDEEEEDLTENDDEEDGFEKDDHAEDGDVEDCIDEDVVEEINENVYDYCSSEDDPQPTPSFENLESTSYSGLRLIQSVSRTNAHKYFSINIHKKKMFLHKATATWYLQDRQTHLSSDRLQRVQLKKD</sequence>
<keyword evidence="2" id="KW-0812">Transmembrane</keyword>
<feature type="compositionally biased region" description="Polar residues" evidence="1">
    <location>
        <begin position="392"/>
        <end position="403"/>
    </location>
</feature>
<gene>
    <name evidence="3" type="ORF">HFQ381_LOCUS29756</name>
</gene>
<keyword evidence="2" id="KW-0472">Membrane</keyword>
<feature type="non-terminal residue" evidence="3">
    <location>
        <position position="1"/>
    </location>
</feature>
<dbReference type="AlphaFoldDB" id="A0A820XDT6"/>
<feature type="region of interest" description="Disordered" evidence="1">
    <location>
        <begin position="416"/>
        <end position="439"/>
    </location>
</feature>
<keyword evidence="2" id="KW-1133">Transmembrane helix</keyword>
<feature type="compositionally biased region" description="Basic and acidic residues" evidence="1">
    <location>
        <begin position="359"/>
        <end position="375"/>
    </location>
</feature>
<feature type="compositionally biased region" description="Polar residues" evidence="1">
    <location>
        <begin position="345"/>
        <end position="356"/>
    </location>
</feature>
<dbReference type="EMBL" id="CAJOBO010004858">
    <property type="protein sequence ID" value="CAF4531570.1"/>
    <property type="molecule type" value="Genomic_DNA"/>
</dbReference>
<feature type="compositionally biased region" description="Basic and acidic residues" evidence="1">
    <location>
        <begin position="315"/>
        <end position="326"/>
    </location>
</feature>
<name>A0A820XDT6_9BILA</name>
<feature type="region of interest" description="Disordered" evidence="1">
    <location>
        <begin position="1060"/>
        <end position="1127"/>
    </location>
</feature>
<proteinExistence type="predicted"/>
<feature type="region of interest" description="Disordered" evidence="1">
    <location>
        <begin position="278"/>
        <end position="403"/>
    </location>
</feature>
<feature type="transmembrane region" description="Helical" evidence="2">
    <location>
        <begin position="875"/>
        <end position="899"/>
    </location>
</feature>
<protein>
    <submittedName>
        <fullName evidence="3">Uncharacterized protein</fullName>
    </submittedName>
</protein>
<dbReference type="Proteomes" id="UP000663851">
    <property type="component" value="Unassembled WGS sequence"/>
</dbReference>
<evidence type="ECO:0000313" key="4">
    <source>
        <dbReference type="Proteomes" id="UP000663851"/>
    </source>
</evidence>
<feature type="compositionally biased region" description="Low complexity" evidence="1">
    <location>
        <begin position="416"/>
        <end position="426"/>
    </location>
</feature>
<evidence type="ECO:0000256" key="1">
    <source>
        <dbReference type="SAM" id="MobiDB-lite"/>
    </source>
</evidence>
<evidence type="ECO:0000313" key="3">
    <source>
        <dbReference type="EMBL" id="CAF4531570.1"/>
    </source>
</evidence>
<feature type="compositionally biased region" description="Acidic residues" evidence="1">
    <location>
        <begin position="286"/>
        <end position="297"/>
    </location>
</feature>
<feature type="compositionally biased region" description="Acidic residues" evidence="1">
    <location>
        <begin position="1061"/>
        <end position="1127"/>
    </location>
</feature>
<feature type="compositionally biased region" description="Basic and acidic residues" evidence="1">
    <location>
        <begin position="429"/>
        <end position="438"/>
    </location>
</feature>